<feature type="transmembrane region" description="Helical" evidence="1">
    <location>
        <begin position="82"/>
        <end position="104"/>
    </location>
</feature>
<keyword evidence="1" id="KW-0472">Membrane</keyword>
<keyword evidence="1" id="KW-0812">Transmembrane</keyword>
<feature type="transmembrane region" description="Helical" evidence="1">
    <location>
        <begin position="7"/>
        <end position="33"/>
    </location>
</feature>
<dbReference type="PANTHER" id="PTHR42083:SF1">
    <property type="entry name" value="MARVEL DOMAIN-CONTAINING PROTEIN"/>
    <property type="match status" value="1"/>
</dbReference>
<dbReference type="EMBL" id="JARVKF010000051">
    <property type="protein sequence ID" value="KAK9424015.1"/>
    <property type="molecule type" value="Genomic_DNA"/>
</dbReference>
<accession>A0ABR2VAR8</accession>
<name>A0ABR2VAR8_9PEZI</name>
<protein>
    <submittedName>
        <fullName evidence="2">MARVEL domain-containing protein</fullName>
    </submittedName>
</protein>
<comment type="caution">
    <text evidence="2">The sequence shown here is derived from an EMBL/GenBank/DDBJ whole genome shotgun (WGS) entry which is preliminary data.</text>
</comment>
<keyword evidence="3" id="KW-1185">Reference proteome</keyword>
<dbReference type="PANTHER" id="PTHR42083">
    <property type="entry name" value="MARVEL DOMAIN-CONTAINING PROTEIN"/>
    <property type="match status" value="1"/>
</dbReference>
<keyword evidence="1" id="KW-1133">Transmembrane helix</keyword>
<dbReference type="Proteomes" id="UP001408356">
    <property type="component" value="Unassembled WGS sequence"/>
</dbReference>
<evidence type="ECO:0000313" key="3">
    <source>
        <dbReference type="Proteomes" id="UP001408356"/>
    </source>
</evidence>
<proteinExistence type="predicted"/>
<reference evidence="2 3" key="1">
    <citation type="journal article" date="2024" name="J. Plant Pathol.">
        <title>Sequence and assembly of the genome of Seiridium unicorne, isolate CBS 538.82, causal agent of cypress canker disease.</title>
        <authorList>
            <person name="Scali E."/>
            <person name="Rocca G.D."/>
            <person name="Danti R."/>
            <person name="Garbelotto M."/>
            <person name="Barberini S."/>
            <person name="Baroncelli R."/>
            <person name="Emiliani G."/>
        </authorList>
    </citation>
    <scope>NUCLEOTIDE SEQUENCE [LARGE SCALE GENOMIC DNA]</scope>
    <source>
        <strain evidence="2 3">BM-138-508</strain>
    </source>
</reference>
<feature type="transmembrane region" description="Helical" evidence="1">
    <location>
        <begin position="124"/>
        <end position="143"/>
    </location>
</feature>
<feature type="transmembrane region" description="Helical" evidence="1">
    <location>
        <begin position="53"/>
        <end position="75"/>
    </location>
</feature>
<organism evidence="2 3">
    <name type="scientific">Seiridium unicorne</name>
    <dbReference type="NCBI Taxonomy" id="138068"/>
    <lineage>
        <taxon>Eukaryota</taxon>
        <taxon>Fungi</taxon>
        <taxon>Dikarya</taxon>
        <taxon>Ascomycota</taxon>
        <taxon>Pezizomycotina</taxon>
        <taxon>Sordariomycetes</taxon>
        <taxon>Xylariomycetidae</taxon>
        <taxon>Amphisphaeriales</taxon>
        <taxon>Sporocadaceae</taxon>
        <taxon>Seiridium</taxon>
    </lineage>
</organism>
<sequence length="171" mass="19316">MGLFGMALSYLLFSVLHFFQFVMGLVVIGLYGVDLDNARKAGKYTDGKWSEQVYAVVVGALSSLTALLYFIPFILRFAVVPAWSLIIFILWCAVFGIFGKMYIHENPEGNAGITRMKNAVWVDLTNLILWLLGTIAMAAYWWAHKERHSRFTGRAELGRNASTRSSPAWRK</sequence>
<evidence type="ECO:0000256" key="1">
    <source>
        <dbReference type="SAM" id="Phobius"/>
    </source>
</evidence>
<evidence type="ECO:0000313" key="2">
    <source>
        <dbReference type="EMBL" id="KAK9424015.1"/>
    </source>
</evidence>
<gene>
    <name evidence="2" type="ORF">SUNI508_13836</name>
</gene>